<accession>A0A1M4V9K4</accession>
<proteinExistence type="predicted"/>
<dbReference type="STRING" id="112248.SAMN05444392_102251"/>
<name>A0A1M4V9K4_9BACL</name>
<reference evidence="1 2" key="1">
    <citation type="submission" date="2016-11" db="EMBL/GenBank/DDBJ databases">
        <authorList>
            <person name="Jaros S."/>
            <person name="Januszkiewicz K."/>
            <person name="Wedrychowicz H."/>
        </authorList>
    </citation>
    <scope>NUCLEOTIDE SEQUENCE [LARGE SCALE GENOMIC DNA]</scope>
    <source>
        <strain evidence="1 2">DSM 44666</strain>
    </source>
</reference>
<organism evidence="1 2">
    <name type="scientific">Seinonella peptonophila</name>
    <dbReference type="NCBI Taxonomy" id="112248"/>
    <lineage>
        <taxon>Bacteria</taxon>
        <taxon>Bacillati</taxon>
        <taxon>Bacillota</taxon>
        <taxon>Bacilli</taxon>
        <taxon>Bacillales</taxon>
        <taxon>Thermoactinomycetaceae</taxon>
        <taxon>Seinonella</taxon>
    </lineage>
</organism>
<protein>
    <submittedName>
        <fullName evidence="1">Uncharacterized protein</fullName>
    </submittedName>
</protein>
<dbReference type="AlphaFoldDB" id="A0A1M4V9K4"/>
<evidence type="ECO:0000313" key="2">
    <source>
        <dbReference type="Proteomes" id="UP000184476"/>
    </source>
</evidence>
<sequence length="54" mass="6086">MQILISPQILHGVKGYVVKVNGEAVYFTTQEENAQKELAKILKKAIDTHHPPRC</sequence>
<dbReference type="EMBL" id="FQVL01000002">
    <property type="protein sequence ID" value="SHE65686.1"/>
    <property type="molecule type" value="Genomic_DNA"/>
</dbReference>
<evidence type="ECO:0000313" key="1">
    <source>
        <dbReference type="EMBL" id="SHE65686.1"/>
    </source>
</evidence>
<dbReference type="RefSeq" id="WP_175552291.1">
    <property type="nucleotide sequence ID" value="NZ_FQVL01000002.1"/>
</dbReference>
<dbReference type="Proteomes" id="UP000184476">
    <property type="component" value="Unassembled WGS sequence"/>
</dbReference>
<gene>
    <name evidence="1" type="ORF">SAMN05444392_102251</name>
</gene>
<keyword evidence="2" id="KW-1185">Reference proteome</keyword>